<sequence>MPVLLIPLPFGEYGSNNNDLQGGNFRTIKINSKSSVGYLVHEAVSRGETNWKCNHLLPHFFPACLFLMLQRFGMVRAIPGLIPACFARGDSIIAHRHFGAVLIKAATLEQQVGGTAALAFPAAPKHGLKLAAADLIGVFPHSPPA</sequence>
<name>A0A835JSP4_9ROSI</name>
<organism evidence="1 2">
    <name type="scientific">Salix dunnii</name>
    <dbReference type="NCBI Taxonomy" id="1413687"/>
    <lineage>
        <taxon>Eukaryota</taxon>
        <taxon>Viridiplantae</taxon>
        <taxon>Streptophyta</taxon>
        <taxon>Embryophyta</taxon>
        <taxon>Tracheophyta</taxon>
        <taxon>Spermatophyta</taxon>
        <taxon>Magnoliopsida</taxon>
        <taxon>eudicotyledons</taxon>
        <taxon>Gunneridae</taxon>
        <taxon>Pentapetalae</taxon>
        <taxon>rosids</taxon>
        <taxon>fabids</taxon>
        <taxon>Malpighiales</taxon>
        <taxon>Salicaceae</taxon>
        <taxon>Saliceae</taxon>
        <taxon>Salix</taxon>
    </lineage>
</organism>
<comment type="caution">
    <text evidence="1">The sequence shown here is derived from an EMBL/GenBank/DDBJ whole genome shotgun (WGS) entry which is preliminary data.</text>
</comment>
<protein>
    <submittedName>
        <fullName evidence="1">Uncharacterized protein</fullName>
    </submittedName>
</protein>
<accession>A0A835JSP4</accession>
<proteinExistence type="predicted"/>
<evidence type="ECO:0000313" key="2">
    <source>
        <dbReference type="Proteomes" id="UP000657918"/>
    </source>
</evidence>
<evidence type="ECO:0000313" key="1">
    <source>
        <dbReference type="EMBL" id="KAF9673829.1"/>
    </source>
</evidence>
<reference evidence="1 2" key="1">
    <citation type="submission" date="2020-10" db="EMBL/GenBank/DDBJ databases">
        <title>Plant Genome Project.</title>
        <authorList>
            <person name="Zhang R.-G."/>
        </authorList>
    </citation>
    <scope>NUCLEOTIDE SEQUENCE [LARGE SCALE GENOMIC DNA]</scope>
    <source>
        <strain evidence="1">FAFU-HL-1</strain>
        <tissue evidence="1">Leaf</tissue>
    </source>
</reference>
<keyword evidence="2" id="KW-1185">Reference proteome</keyword>
<dbReference type="OrthoDB" id="1816254at2759"/>
<dbReference type="Proteomes" id="UP000657918">
    <property type="component" value="Unassembled WGS sequence"/>
</dbReference>
<dbReference type="EMBL" id="JADGMS010000010">
    <property type="protein sequence ID" value="KAF9673829.1"/>
    <property type="molecule type" value="Genomic_DNA"/>
</dbReference>
<dbReference type="AlphaFoldDB" id="A0A835JSP4"/>
<gene>
    <name evidence="1" type="ORF">SADUNF_Sadunf10G0064600</name>
</gene>